<comment type="caution">
    <text evidence="1">The sequence shown here is derived from an EMBL/GenBank/DDBJ whole genome shotgun (WGS) entry which is preliminary data.</text>
</comment>
<dbReference type="EMBL" id="CAJHJT010000034">
    <property type="protein sequence ID" value="CAD7005481.1"/>
    <property type="molecule type" value="Genomic_DNA"/>
</dbReference>
<gene>
    <name evidence="1" type="ORF">CCAP1982_LOCUS13841</name>
</gene>
<reference evidence="1" key="1">
    <citation type="submission" date="2020-11" db="EMBL/GenBank/DDBJ databases">
        <authorList>
            <person name="Whitehead M."/>
        </authorList>
    </citation>
    <scope>NUCLEOTIDE SEQUENCE</scope>
    <source>
        <strain evidence="1">EGII</strain>
    </source>
</reference>
<dbReference type="AlphaFoldDB" id="A0A811V3Q5"/>
<accession>A0A811V3Q5</accession>
<proteinExistence type="predicted"/>
<dbReference type="OrthoDB" id="6262482at2759"/>
<evidence type="ECO:0000313" key="2">
    <source>
        <dbReference type="Proteomes" id="UP000606786"/>
    </source>
</evidence>
<protein>
    <submittedName>
        <fullName evidence="1">(Mediterranean fruit fly) hypothetical protein</fullName>
    </submittedName>
</protein>
<sequence>MVMSETEEFLMLPTGEVRGVEEEECAEFTCVPTPIKVVVQMRPPVVRHPNVQKIMKLNWICPMQKLANARNMLWQILYHLDGTEFKYDTCSHILARDIKNSNWLISVHLICEDDSRRVCRKTITIKDIESAAILVIMPNMKLNSTVSNTPCHN</sequence>
<name>A0A811V3Q5_CERCA</name>
<evidence type="ECO:0000313" key="1">
    <source>
        <dbReference type="EMBL" id="CAD7005481.1"/>
    </source>
</evidence>
<keyword evidence="2" id="KW-1185">Reference proteome</keyword>
<dbReference type="Proteomes" id="UP000606786">
    <property type="component" value="Unassembled WGS sequence"/>
</dbReference>
<organism evidence="1 2">
    <name type="scientific">Ceratitis capitata</name>
    <name type="common">Mediterranean fruit fly</name>
    <name type="synonym">Tephritis capitata</name>
    <dbReference type="NCBI Taxonomy" id="7213"/>
    <lineage>
        <taxon>Eukaryota</taxon>
        <taxon>Metazoa</taxon>
        <taxon>Ecdysozoa</taxon>
        <taxon>Arthropoda</taxon>
        <taxon>Hexapoda</taxon>
        <taxon>Insecta</taxon>
        <taxon>Pterygota</taxon>
        <taxon>Neoptera</taxon>
        <taxon>Endopterygota</taxon>
        <taxon>Diptera</taxon>
        <taxon>Brachycera</taxon>
        <taxon>Muscomorpha</taxon>
        <taxon>Tephritoidea</taxon>
        <taxon>Tephritidae</taxon>
        <taxon>Ceratitis</taxon>
        <taxon>Ceratitis</taxon>
    </lineage>
</organism>